<evidence type="ECO:0000256" key="5">
    <source>
        <dbReference type="ARBA" id="ARBA00022825"/>
    </source>
</evidence>
<feature type="active site" description="Charge relay system" evidence="6 7">
    <location>
        <position position="551"/>
    </location>
</feature>
<dbReference type="GO" id="GO:0006508">
    <property type="term" value="P:proteolysis"/>
    <property type="evidence" value="ECO:0007669"/>
    <property type="project" value="UniProtKB-KW"/>
</dbReference>
<evidence type="ECO:0000256" key="4">
    <source>
        <dbReference type="ARBA" id="ARBA00022801"/>
    </source>
</evidence>
<evidence type="ECO:0000259" key="11">
    <source>
        <dbReference type="Pfam" id="PF06280"/>
    </source>
</evidence>
<feature type="domain" description="C5a peptidase/Subtilisin-like protease SBT2-like Fn3-like" evidence="11">
    <location>
        <begin position="638"/>
        <end position="740"/>
    </location>
</feature>
<gene>
    <name evidence="12" type="ORF">VNI00_011784</name>
</gene>
<sequence>MGPRHSLKFALLSLIIHTAFAIPSLSSLEDGQAFPLVPNRYIIEVDQSSGLLSSKISDGSFHKRVYSELQSRAIEFKVAKEYDVPDLFVGSVLELQTAEDAAALAAMPGIKAIRPVQFVERPTTMKNIVAPDVNDPSLPPDLQSTHVLTGVDKVHAQGITGKGIKIGIIDTGIDYTHPALGGGFGDGFKVVGGYDLVGDNYNGDCATSSLPHISVCSRPGSGTNTPVPDELPLDQCSAIPQGHGTHVAGIIGANPGSNPFNISGVAYEATLTAYRVFGCTGVVTDDVLVDALLMGVRDGNDILTLSIAGPSGWSETTSSVVASRIASSGTVVTIAAGNQGEYGSWYASTPGGGKDIINVASSDNTFIPLRTATVHGADHDPILYYDILPINITEPLPIYATSNTSYACGRLPEDAPNLSGTLVVLKAGSCAVNTKVNNLKAKGADLAFVYGDAFGPLTYFVEDFTAIAIQAIDGDFLVREFEAGTSITISFPQSGGIEQFPLEAGGLISYFTSYGPTNDFLFKPSVAAPGGNIVSTWPMPLGEYALASGTSMATPFVAGSAALLLAAKGKSADVATGMMTLLETTAKPLASNHSEDDPLQTLTQQGAGLINVFDAMRTTTSVSPAELVINDTAYFRGEHIITVRNQGASEKVYQLTHVPAGTAITVRSGSILVADGPVPLTKDFASVSFSCGSSLTVGSGQTQTFTATFTPPADIDQTTFPVYSGFIQLTDEEEQLHVAYLGLAATLYDKKVMDDTDFLGLQFPLLVKDSDEIDVPTNFTFDNATSDFPQVWTRLAFGTRTLRIDLVDVDTDIEPTIARRGLDIRINLELKPLLTFPGHHDGGTFDQLKTVGPIVEFPFMPRQTSDLLSGNAVSIYPFNSPTFANGTRIPNGSYRLLVRALKVTGDPTKAEDYESWLSPIVGIYPGN</sequence>
<evidence type="ECO:0000259" key="10">
    <source>
        <dbReference type="Pfam" id="PF00082"/>
    </source>
</evidence>
<dbReference type="Pfam" id="PF00082">
    <property type="entry name" value="Peptidase_S8"/>
    <property type="match status" value="1"/>
</dbReference>
<dbReference type="Gene3D" id="3.50.30.30">
    <property type="match status" value="1"/>
</dbReference>
<evidence type="ECO:0000256" key="9">
    <source>
        <dbReference type="SAM" id="SignalP"/>
    </source>
</evidence>
<dbReference type="Pfam" id="PF06280">
    <property type="entry name" value="fn3_5"/>
    <property type="match status" value="1"/>
</dbReference>
<evidence type="ECO:0008006" key="14">
    <source>
        <dbReference type="Google" id="ProtNLM"/>
    </source>
</evidence>
<accession>A0AAW0C9U3</accession>
<keyword evidence="13" id="KW-1185">Reference proteome</keyword>
<evidence type="ECO:0000256" key="6">
    <source>
        <dbReference type="PIRSR" id="PIRSR615500-1"/>
    </source>
</evidence>
<comment type="caution">
    <text evidence="12">The sequence shown here is derived from an EMBL/GenBank/DDBJ whole genome shotgun (WGS) entry which is preliminary data.</text>
</comment>
<evidence type="ECO:0000256" key="1">
    <source>
        <dbReference type="ARBA" id="ARBA00011073"/>
    </source>
</evidence>
<dbReference type="PRINTS" id="PR00723">
    <property type="entry name" value="SUBTILISIN"/>
</dbReference>
<dbReference type="InterPro" id="IPR015500">
    <property type="entry name" value="Peptidase_S8_subtilisin-rel"/>
</dbReference>
<protein>
    <recommendedName>
        <fullName evidence="14">Subtilisin-like protease</fullName>
    </recommendedName>
</protein>
<keyword evidence="2 7" id="KW-0645">Protease</keyword>
<dbReference type="Proteomes" id="UP001383192">
    <property type="component" value="Unassembled WGS sequence"/>
</dbReference>
<feature type="domain" description="Peptidase S8/S53" evidence="10">
    <location>
        <begin position="161"/>
        <end position="593"/>
    </location>
</feature>
<keyword evidence="3 9" id="KW-0732">Signal</keyword>
<dbReference type="GO" id="GO:0005615">
    <property type="term" value="C:extracellular space"/>
    <property type="evidence" value="ECO:0007669"/>
    <property type="project" value="TreeGrafter"/>
</dbReference>
<evidence type="ECO:0000256" key="2">
    <source>
        <dbReference type="ARBA" id="ARBA00022670"/>
    </source>
</evidence>
<feature type="signal peptide" evidence="9">
    <location>
        <begin position="1"/>
        <end position="21"/>
    </location>
</feature>
<dbReference type="PROSITE" id="PS00137">
    <property type="entry name" value="SUBTILASE_HIS"/>
    <property type="match status" value="1"/>
</dbReference>
<dbReference type="PROSITE" id="PS00136">
    <property type="entry name" value="SUBTILASE_ASP"/>
    <property type="match status" value="1"/>
</dbReference>
<dbReference type="GO" id="GO:0004252">
    <property type="term" value="F:serine-type endopeptidase activity"/>
    <property type="evidence" value="ECO:0007669"/>
    <property type="project" value="UniProtKB-UniRule"/>
</dbReference>
<dbReference type="PROSITE" id="PS00138">
    <property type="entry name" value="SUBTILASE_SER"/>
    <property type="match status" value="1"/>
</dbReference>
<evidence type="ECO:0000256" key="8">
    <source>
        <dbReference type="RuleBase" id="RU003355"/>
    </source>
</evidence>
<organism evidence="12 13">
    <name type="scientific">Paramarasmius palmivorus</name>
    <dbReference type="NCBI Taxonomy" id="297713"/>
    <lineage>
        <taxon>Eukaryota</taxon>
        <taxon>Fungi</taxon>
        <taxon>Dikarya</taxon>
        <taxon>Basidiomycota</taxon>
        <taxon>Agaricomycotina</taxon>
        <taxon>Agaricomycetes</taxon>
        <taxon>Agaricomycetidae</taxon>
        <taxon>Agaricales</taxon>
        <taxon>Marasmiineae</taxon>
        <taxon>Marasmiaceae</taxon>
        <taxon>Paramarasmius</taxon>
    </lineage>
</organism>
<keyword evidence="4 7" id="KW-0378">Hydrolase</keyword>
<dbReference type="InterPro" id="IPR022398">
    <property type="entry name" value="Peptidase_S8_His-AS"/>
</dbReference>
<reference evidence="12 13" key="1">
    <citation type="submission" date="2024-01" db="EMBL/GenBank/DDBJ databases">
        <title>A draft genome for a cacao thread blight-causing isolate of Paramarasmius palmivorus.</title>
        <authorList>
            <person name="Baruah I.K."/>
            <person name="Bukari Y."/>
            <person name="Amoako-Attah I."/>
            <person name="Meinhardt L.W."/>
            <person name="Bailey B.A."/>
            <person name="Cohen S.P."/>
        </authorList>
    </citation>
    <scope>NUCLEOTIDE SEQUENCE [LARGE SCALE GENOMIC DNA]</scope>
    <source>
        <strain evidence="12 13">GH-12</strain>
    </source>
</reference>
<dbReference type="InterPro" id="IPR050131">
    <property type="entry name" value="Peptidase_S8_subtilisin-like"/>
</dbReference>
<dbReference type="GO" id="GO:0016020">
    <property type="term" value="C:membrane"/>
    <property type="evidence" value="ECO:0007669"/>
    <property type="project" value="InterPro"/>
</dbReference>
<feature type="active site" description="Charge relay system" evidence="6 7">
    <location>
        <position position="170"/>
    </location>
</feature>
<dbReference type="PROSITE" id="PS51892">
    <property type="entry name" value="SUBTILASE"/>
    <property type="match status" value="1"/>
</dbReference>
<evidence type="ECO:0000256" key="3">
    <source>
        <dbReference type="ARBA" id="ARBA00022729"/>
    </source>
</evidence>
<dbReference type="InterPro" id="IPR000209">
    <property type="entry name" value="Peptidase_S8/S53_dom"/>
</dbReference>
<dbReference type="InterPro" id="IPR010435">
    <property type="entry name" value="C5a/SBT2-like_Fn3"/>
</dbReference>
<dbReference type="InterPro" id="IPR023828">
    <property type="entry name" value="Peptidase_S8_Ser-AS"/>
</dbReference>
<proteinExistence type="inferred from homology"/>
<feature type="chain" id="PRO_5043979181" description="Subtilisin-like protease" evidence="9">
    <location>
        <begin position="22"/>
        <end position="927"/>
    </location>
</feature>
<evidence type="ECO:0000313" key="12">
    <source>
        <dbReference type="EMBL" id="KAK7035491.1"/>
    </source>
</evidence>
<dbReference type="PANTHER" id="PTHR43806:SF66">
    <property type="entry name" value="SERIN ENDOPEPTIDASE"/>
    <property type="match status" value="1"/>
</dbReference>
<keyword evidence="5 7" id="KW-0720">Serine protease</keyword>
<dbReference type="CDD" id="cd07489">
    <property type="entry name" value="Peptidases_S8_5"/>
    <property type="match status" value="1"/>
</dbReference>
<comment type="similarity">
    <text evidence="1 7 8">Belongs to the peptidase S8 family.</text>
</comment>
<name>A0AAW0C9U3_9AGAR</name>
<dbReference type="InterPro" id="IPR023827">
    <property type="entry name" value="Peptidase_S8_Asp-AS"/>
</dbReference>
<evidence type="ECO:0000313" key="13">
    <source>
        <dbReference type="Proteomes" id="UP001383192"/>
    </source>
</evidence>
<feature type="active site" description="Charge relay system" evidence="6 7">
    <location>
        <position position="243"/>
    </location>
</feature>
<dbReference type="SUPFAM" id="SSF52743">
    <property type="entry name" value="Subtilisin-like"/>
    <property type="match status" value="1"/>
</dbReference>
<dbReference type="PANTHER" id="PTHR43806">
    <property type="entry name" value="PEPTIDASE S8"/>
    <property type="match status" value="1"/>
</dbReference>
<dbReference type="InterPro" id="IPR036852">
    <property type="entry name" value="Peptidase_S8/S53_dom_sf"/>
</dbReference>
<dbReference type="EMBL" id="JAYKXP010000052">
    <property type="protein sequence ID" value="KAK7035491.1"/>
    <property type="molecule type" value="Genomic_DNA"/>
</dbReference>
<dbReference type="InterPro" id="IPR034187">
    <property type="entry name" value="Peptidases_S8_5"/>
</dbReference>
<evidence type="ECO:0000256" key="7">
    <source>
        <dbReference type="PROSITE-ProRule" id="PRU01240"/>
    </source>
</evidence>
<dbReference type="Gene3D" id="3.40.50.200">
    <property type="entry name" value="Peptidase S8/S53 domain"/>
    <property type="match status" value="1"/>
</dbReference>
<dbReference type="AlphaFoldDB" id="A0AAW0C9U3"/>